<dbReference type="GO" id="GO:0046872">
    <property type="term" value="F:metal ion binding"/>
    <property type="evidence" value="ECO:0007669"/>
    <property type="project" value="UniProtKB-KW"/>
</dbReference>
<dbReference type="PANTHER" id="PTHR23090">
    <property type="entry name" value="NH 3 /GLUTAMINE-DEPENDENT NAD + SYNTHETASE"/>
    <property type="match status" value="1"/>
</dbReference>
<dbReference type="HAMAP" id="MF_00193">
    <property type="entry name" value="NadE_ammonia_dep"/>
    <property type="match status" value="1"/>
</dbReference>
<feature type="transmembrane region" description="Helical" evidence="12">
    <location>
        <begin position="29"/>
        <end position="51"/>
    </location>
</feature>
<comment type="function">
    <text evidence="8">Catalyzes the ATP-dependent amidation of deamido-NAD to form NAD. Uses ammonia as a nitrogen source.</text>
</comment>
<dbReference type="GO" id="GO:0004359">
    <property type="term" value="F:glutaminase activity"/>
    <property type="evidence" value="ECO:0007669"/>
    <property type="project" value="InterPro"/>
</dbReference>
<evidence type="ECO:0000256" key="8">
    <source>
        <dbReference type="HAMAP-Rule" id="MF_00193"/>
    </source>
</evidence>
<feature type="binding site" evidence="8">
    <location>
        <position position="189"/>
    </location>
    <ligand>
        <name>Mg(2+)</name>
        <dbReference type="ChEBI" id="CHEBI:18420"/>
    </ligand>
</feature>
<keyword evidence="6 8" id="KW-0460">Magnesium</keyword>
<dbReference type="Pfam" id="PF02540">
    <property type="entry name" value="NAD_synthase"/>
    <property type="match status" value="2"/>
</dbReference>
<keyword evidence="4 8" id="KW-0547">Nucleotide-binding</keyword>
<comment type="pathway">
    <text evidence="8">Cofactor biosynthesis; NAD(+) biosynthesis; NAD(+) from deamido-NAD(+) (ammonia route): step 1/1.</text>
</comment>
<dbReference type="UniPathway" id="UPA00253">
    <property type="reaction ID" value="UER00333"/>
</dbReference>
<reference evidence="14 15" key="1">
    <citation type="submission" date="2015-08" db="EMBL/GenBank/DDBJ databases">
        <authorList>
            <person name="Babu N.S."/>
            <person name="Beckwith C.J."/>
            <person name="Beseler K.G."/>
            <person name="Brison A."/>
            <person name="Carone J.V."/>
            <person name="Caskin T.P."/>
            <person name="Diamond M."/>
            <person name="Durham M.E."/>
            <person name="Foxe J.M."/>
            <person name="Go M."/>
            <person name="Henderson B.A."/>
            <person name="Jones I.B."/>
            <person name="McGettigan J.A."/>
            <person name="Micheletti S.J."/>
            <person name="Nasrallah M.E."/>
            <person name="Ortiz D."/>
            <person name="Piller C.R."/>
            <person name="Privatt S.R."/>
            <person name="Schneider S.L."/>
            <person name="Sharp S."/>
            <person name="Smith T.C."/>
            <person name="Stanton J.D."/>
            <person name="Ullery H.E."/>
            <person name="Wilson R.J."/>
            <person name="Serrano M.G."/>
            <person name="Buck G."/>
            <person name="Lee V."/>
            <person name="Wang Y."/>
            <person name="Carvalho R."/>
            <person name="Voegtly L."/>
            <person name="Shi R."/>
            <person name="Duckworth R."/>
            <person name="Johnson A."/>
            <person name="Loviza R."/>
            <person name="Walstead R."/>
            <person name="Shah Z."/>
            <person name="Kiflezghi M."/>
            <person name="Wade K."/>
            <person name="Ball S.L."/>
            <person name="Bradley K.W."/>
            <person name="Asai D.J."/>
            <person name="Bowman C.A."/>
            <person name="Russell D.A."/>
            <person name="Pope W.H."/>
            <person name="Jacobs-Sera D."/>
            <person name="Hendrix R.W."/>
            <person name="Hatfull G.F."/>
        </authorList>
    </citation>
    <scope>NUCLEOTIDE SEQUENCE [LARGE SCALE GENOMIC DNA]</scope>
    <source>
        <strain evidence="14 15">DSM 27710</strain>
    </source>
</reference>
<feature type="binding site" evidence="8">
    <location>
        <begin position="32"/>
        <end position="39"/>
    </location>
    <ligand>
        <name>ATP</name>
        <dbReference type="ChEBI" id="CHEBI:30616"/>
    </ligand>
</feature>
<dbReference type="InterPro" id="IPR003694">
    <property type="entry name" value="NAD_synthase"/>
</dbReference>
<comment type="subunit">
    <text evidence="8">Homodimer.</text>
</comment>
<feature type="binding site" evidence="8">
    <location>
        <position position="235"/>
    </location>
    <ligand>
        <name>ATP</name>
        <dbReference type="ChEBI" id="CHEBI:30616"/>
    </ligand>
</feature>
<feature type="domain" description="NAD/GMP synthase" evidence="13">
    <location>
        <begin position="20"/>
        <end position="96"/>
    </location>
</feature>
<evidence type="ECO:0000256" key="9">
    <source>
        <dbReference type="RuleBase" id="RU003811"/>
    </source>
</evidence>
<evidence type="ECO:0000313" key="15">
    <source>
        <dbReference type="Proteomes" id="UP000055590"/>
    </source>
</evidence>
<protein>
    <recommendedName>
        <fullName evidence="8 10">NH(3)-dependent NAD(+) synthetase</fullName>
        <ecNumber evidence="8 10">6.3.1.5</ecNumber>
    </recommendedName>
</protein>
<dbReference type="GO" id="GO:0009435">
    <property type="term" value="P:NAD+ biosynthetic process"/>
    <property type="evidence" value="ECO:0007669"/>
    <property type="project" value="UniProtKB-UniRule"/>
</dbReference>
<comment type="similarity">
    <text evidence="1 8 9">Belongs to the NAD synthetase family.</text>
</comment>
<feature type="region of interest" description="Disordered" evidence="11">
    <location>
        <begin position="323"/>
        <end position="342"/>
    </location>
</feature>
<evidence type="ECO:0000313" key="14">
    <source>
        <dbReference type="EMBL" id="AKU89857.1"/>
    </source>
</evidence>
<gene>
    <name evidence="8" type="primary">nadE</name>
    <name evidence="14" type="ORF">AKJ08_0244</name>
</gene>
<dbReference type="GO" id="GO:0005524">
    <property type="term" value="F:ATP binding"/>
    <property type="evidence" value="ECO:0007669"/>
    <property type="project" value="UniProtKB-UniRule"/>
</dbReference>
<evidence type="ECO:0000256" key="11">
    <source>
        <dbReference type="SAM" id="MobiDB-lite"/>
    </source>
</evidence>
<keyword evidence="12" id="KW-0812">Transmembrane</keyword>
<feature type="binding site" evidence="8">
    <location>
        <position position="204"/>
    </location>
    <ligand>
        <name>deamido-NAD(+)</name>
        <dbReference type="ChEBI" id="CHEBI:58437"/>
        <note>ligand shared between two neighboring subunits</note>
    </ligand>
</feature>
<comment type="caution">
    <text evidence="8">Lacks conserved residue(s) required for the propagation of feature annotation.</text>
</comment>
<dbReference type="EC" id="6.3.1.5" evidence="8 10"/>
<dbReference type="Proteomes" id="UP000055590">
    <property type="component" value="Chromosome"/>
</dbReference>
<feature type="binding site" evidence="8">
    <location>
        <position position="184"/>
    </location>
    <ligand>
        <name>ATP</name>
        <dbReference type="ChEBI" id="CHEBI:30616"/>
    </ligand>
</feature>
<dbReference type="InterPro" id="IPR022926">
    <property type="entry name" value="NH(3)-dep_NAD(+)_synth"/>
</dbReference>
<keyword evidence="3 8" id="KW-0479">Metal-binding</keyword>
<dbReference type="GO" id="GO:0003952">
    <property type="term" value="F:NAD+ synthase (glutamine-hydrolyzing) activity"/>
    <property type="evidence" value="ECO:0007669"/>
    <property type="project" value="InterPro"/>
</dbReference>
<keyword evidence="12" id="KW-0472">Membrane</keyword>
<evidence type="ECO:0000259" key="13">
    <source>
        <dbReference type="Pfam" id="PF02540"/>
    </source>
</evidence>
<evidence type="ECO:0000256" key="2">
    <source>
        <dbReference type="ARBA" id="ARBA00022598"/>
    </source>
</evidence>
<keyword evidence="15" id="KW-1185">Reference proteome</keyword>
<dbReference type="Gene3D" id="3.40.50.620">
    <property type="entry name" value="HUPs"/>
    <property type="match status" value="1"/>
</dbReference>
<feature type="binding site" evidence="8">
    <location>
        <position position="38"/>
    </location>
    <ligand>
        <name>Mg(2+)</name>
        <dbReference type="ChEBI" id="CHEBI:18420"/>
    </ligand>
</feature>
<dbReference type="GO" id="GO:0005737">
    <property type="term" value="C:cytoplasm"/>
    <property type="evidence" value="ECO:0007669"/>
    <property type="project" value="InterPro"/>
</dbReference>
<keyword evidence="5 8" id="KW-0067">ATP-binding</keyword>
<proteinExistence type="inferred from homology"/>
<keyword evidence="2 8" id="KW-0436">Ligase</keyword>
<evidence type="ECO:0000256" key="5">
    <source>
        <dbReference type="ARBA" id="ARBA00022840"/>
    </source>
</evidence>
<feature type="compositionally biased region" description="Low complexity" evidence="11">
    <location>
        <begin position="327"/>
        <end position="342"/>
    </location>
</feature>
<feature type="binding site" evidence="8">
    <location>
        <position position="213"/>
    </location>
    <ligand>
        <name>ATP</name>
        <dbReference type="ChEBI" id="CHEBI:30616"/>
    </ligand>
</feature>
<evidence type="ECO:0000256" key="1">
    <source>
        <dbReference type="ARBA" id="ARBA00005859"/>
    </source>
</evidence>
<dbReference type="PANTHER" id="PTHR23090:SF9">
    <property type="entry name" value="GLUTAMINE-DEPENDENT NAD(+) SYNTHETASE"/>
    <property type="match status" value="1"/>
</dbReference>
<organism evidence="14 15">
    <name type="scientific">Vulgatibacter incomptus</name>
    <dbReference type="NCBI Taxonomy" id="1391653"/>
    <lineage>
        <taxon>Bacteria</taxon>
        <taxon>Pseudomonadati</taxon>
        <taxon>Myxococcota</taxon>
        <taxon>Myxococcia</taxon>
        <taxon>Myxococcales</taxon>
        <taxon>Cystobacterineae</taxon>
        <taxon>Vulgatibacteraceae</taxon>
        <taxon>Vulgatibacter</taxon>
    </lineage>
</organism>
<dbReference type="NCBIfam" id="TIGR00552">
    <property type="entry name" value="nadE"/>
    <property type="match status" value="1"/>
</dbReference>
<keyword evidence="7 8" id="KW-0520">NAD</keyword>
<dbReference type="STRING" id="1391653.AKJ08_0244"/>
<dbReference type="KEGG" id="vin:AKJ08_0244"/>
<evidence type="ECO:0000256" key="12">
    <source>
        <dbReference type="SAM" id="Phobius"/>
    </source>
</evidence>
<dbReference type="SUPFAM" id="SSF52402">
    <property type="entry name" value="Adenine nucleotide alpha hydrolases-like"/>
    <property type="match status" value="1"/>
</dbReference>
<dbReference type="EMBL" id="CP012332">
    <property type="protein sequence ID" value="AKU89857.1"/>
    <property type="molecule type" value="Genomic_DNA"/>
</dbReference>
<dbReference type="PATRIC" id="fig|1391653.3.peg.257"/>
<accession>A0A0K1P8M6</accession>
<evidence type="ECO:0000256" key="6">
    <source>
        <dbReference type="ARBA" id="ARBA00022842"/>
    </source>
</evidence>
<evidence type="ECO:0000256" key="3">
    <source>
        <dbReference type="ARBA" id="ARBA00022723"/>
    </source>
</evidence>
<evidence type="ECO:0000256" key="7">
    <source>
        <dbReference type="ARBA" id="ARBA00023027"/>
    </source>
</evidence>
<dbReference type="InterPro" id="IPR014729">
    <property type="entry name" value="Rossmann-like_a/b/a_fold"/>
</dbReference>
<dbReference type="NCBIfam" id="NF002048">
    <property type="entry name" value="PRK00876.1"/>
    <property type="match status" value="1"/>
</dbReference>
<evidence type="ECO:0000256" key="4">
    <source>
        <dbReference type="ARBA" id="ARBA00022741"/>
    </source>
</evidence>
<evidence type="ECO:0000256" key="10">
    <source>
        <dbReference type="RuleBase" id="RU003812"/>
    </source>
</evidence>
<comment type="catalytic activity">
    <reaction evidence="8 10">
        <text>deamido-NAD(+) + NH4(+) + ATP = AMP + diphosphate + NAD(+) + H(+)</text>
        <dbReference type="Rhea" id="RHEA:21188"/>
        <dbReference type="ChEBI" id="CHEBI:15378"/>
        <dbReference type="ChEBI" id="CHEBI:28938"/>
        <dbReference type="ChEBI" id="CHEBI:30616"/>
        <dbReference type="ChEBI" id="CHEBI:33019"/>
        <dbReference type="ChEBI" id="CHEBI:57540"/>
        <dbReference type="ChEBI" id="CHEBI:58437"/>
        <dbReference type="ChEBI" id="CHEBI:456215"/>
        <dbReference type="EC" id="6.3.1.5"/>
    </reaction>
</comment>
<feature type="domain" description="NAD/GMP synthase" evidence="13">
    <location>
        <begin position="155"/>
        <end position="292"/>
    </location>
</feature>
<name>A0A0K1P8M6_9BACT</name>
<dbReference type="GO" id="GO:0008795">
    <property type="term" value="F:NAD+ synthase activity"/>
    <property type="evidence" value="ECO:0007669"/>
    <property type="project" value="UniProtKB-UniRule"/>
</dbReference>
<dbReference type="AlphaFoldDB" id="A0A0K1P8M6"/>
<feature type="binding site" description="in other chain" evidence="8">
    <location>
        <position position="197"/>
    </location>
    <ligand>
        <name>deamido-NAD(+)</name>
        <dbReference type="ChEBI" id="CHEBI:58437"/>
        <note>ligand shared between two neighboring subunits</note>
    </ligand>
</feature>
<dbReference type="InterPro" id="IPR022310">
    <property type="entry name" value="NAD/GMP_synthase"/>
</dbReference>
<feature type="binding site" description="in other chain" evidence="8">
    <location>
        <position position="164"/>
    </location>
    <ligand>
        <name>deamido-NAD(+)</name>
        <dbReference type="ChEBI" id="CHEBI:58437"/>
        <note>ligand shared between two neighboring subunits</note>
    </ligand>
</feature>
<keyword evidence="12" id="KW-1133">Transmembrane helix</keyword>
<sequence>MKLDLERKAAELAGALEEAVLRKLRRRGVVVAISGGIDSACVAALAVHALGPKRVFGLLLPERDSSPESTSYGRALCERLGIAFELHDIAPMLEAAGCYARRDAAVRSVFPEFTPDMPWKLVLGPSSLNVFYVVVRTPDGGERSVRLTPSAYLEIVASTNFKQRTRKMMEYFHADRLVYAVAGTPNRLEYDQGFFVKLGDGAADVKPIAGLYKTQVYELARHLGVIPEILHREPTTDTYSLEQSQEDFYFSVHHSQLDLILWAKNHGVPAEDVAQELALPTNQVESVFADIDQKRRTTAYLHAPPILLEAVRELESFALRPAGRPPAEVQSEAAASSLSVVS</sequence>
<dbReference type="CDD" id="cd00553">
    <property type="entry name" value="NAD_synthase"/>
    <property type="match status" value="1"/>
</dbReference>